<comment type="caution">
    <text evidence="1">The sequence shown here is derived from an EMBL/GenBank/DDBJ whole genome shotgun (WGS) entry which is preliminary data.</text>
</comment>
<sequence>MKFVGSYRVFVGVPLAIMRQPPQSSGDQLTDPPRGEEGLINHPLIPSRGRDRSHCLILEVLNPRTLASSLLRATSHVVPEGVPTIRRAIWLDTDDGSRRSSFVPSLALHKIGKSQVRTKRKGQPKQGRQVPLEKFLRIRRPTAARKKLFSKNFKLAIYPLHGLYRLCHEFWDRPRLVILPGKVMEVTGPLLLFWSWYPKGILNWLTLVPVRNVSPARLLADKEKVILPILYFRLFLNGRYEARPIIEAVPPQVPSLLGSFLD</sequence>
<evidence type="ECO:0000313" key="1">
    <source>
        <dbReference type="EMBL" id="KAJ8424065.1"/>
    </source>
</evidence>
<proteinExistence type="predicted"/>
<name>A0A9Q1GS05_9CARY</name>
<dbReference type="AlphaFoldDB" id="A0A9Q1GS05"/>
<evidence type="ECO:0000313" key="2">
    <source>
        <dbReference type="Proteomes" id="UP001153076"/>
    </source>
</evidence>
<protein>
    <submittedName>
        <fullName evidence="1">Uncharacterized protein</fullName>
    </submittedName>
</protein>
<keyword evidence="2" id="KW-1185">Reference proteome</keyword>
<dbReference type="Proteomes" id="UP001153076">
    <property type="component" value="Unassembled WGS sequence"/>
</dbReference>
<gene>
    <name evidence="1" type="ORF">Cgig2_028738</name>
</gene>
<reference evidence="1" key="1">
    <citation type="submission" date="2022-04" db="EMBL/GenBank/DDBJ databases">
        <title>Carnegiea gigantea Genome sequencing and assembly v2.</title>
        <authorList>
            <person name="Copetti D."/>
            <person name="Sanderson M.J."/>
            <person name="Burquez A."/>
            <person name="Wojciechowski M.F."/>
        </authorList>
    </citation>
    <scope>NUCLEOTIDE SEQUENCE</scope>
    <source>
        <strain evidence="1">SGP5-SGP5p</strain>
        <tissue evidence="1">Aerial part</tissue>
    </source>
</reference>
<dbReference type="EMBL" id="JAKOGI010001784">
    <property type="protein sequence ID" value="KAJ8424065.1"/>
    <property type="molecule type" value="Genomic_DNA"/>
</dbReference>
<organism evidence="1 2">
    <name type="scientific">Carnegiea gigantea</name>
    <dbReference type="NCBI Taxonomy" id="171969"/>
    <lineage>
        <taxon>Eukaryota</taxon>
        <taxon>Viridiplantae</taxon>
        <taxon>Streptophyta</taxon>
        <taxon>Embryophyta</taxon>
        <taxon>Tracheophyta</taxon>
        <taxon>Spermatophyta</taxon>
        <taxon>Magnoliopsida</taxon>
        <taxon>eudicotyledons</taxon>
        <taxon>Gunneridae</taxon>
        <taxon>Pentapetalae</taxon>
        <taxon>Caryophyllales</taxon>
        <taxon>Cactineae</taxon>
        <taxon>Cactaceae</taxon>
        <taxon>Cactoideae</taxon>
        <taxon>Echinocereeae</taxon>
        <taxon>Carnegiea</taxon>
    </lineage>
</organism>
<accession>A0A9Q1GS05</accession>